<comment type="caution">
    <text evidence="1">The sequence shown here is derived from an EMBL/GenBank/DDBJ whole genome shotgun (WGS) entry which is preliminary data.</text>
</comment>
<feature type="non-terminal residue" evidence="1">
    <location>
        <position position="16"/>
    </location>
</feature>
<reference evidence="1" key="1">
    <citation type="submission" date="2021-02" db="EMBL/GenBank/DDBJ databases">
        <authorList>
            <person name="Nowell W R."/>
        </authorList>
    </citation>
    <scope>NUCLEOTIDE SEQUENCE</scope>
</reference>
<dbReference type="Proteomes" id="UP000663882">
    <property type="component" value="Unassembled WGS sequence"/>
</dbReference>
<sequence>MISLSANGFRVLRTNP</sequence>
<gene>
    <name evidence="1" type="ORF">RFH988_LOCUS39438</name>
</gene>
<dbReference type="AlphaFoldDB" id="A0A815V6T8"/>
<name>A0A815V6T8_9BILA</name>
<organism evidence="1 2">
    <name type="scientific">Rotaria sordida</name>
    <dbReference type="NCBI Taxonomy" id="392033"/>
    <lineage>
        <taxon>Eukaryota</taxon>
        <taxon>Metazoa</taxon>
        <taxon>Spiralia</taxon>
        <taxon>Gnathifera</taxon>
        <taxon>Rotifera</taxon>
        <taxon>Eurotatoria</taxon>
        <taxon>Bdelloidea</taxon>
        <taxon>Philodinida</taxon>
        <taxon>Philodinidae</taxon>
        <taxon>Rotaria</taxon>
    </lineage>
</organism>
<evidence type="ECO:0000313" key="2">
    <source>
        <dbReference type="Proteomes" id="UP000663882"/>
    </source>
</evidence>
<dbReference type="EMBL" id="CAJNOO010018786">
    <property type="protein sequence ID" value="CAF1528168.1"/>
    <property type="molecule type" value="Genomic_DNA"/>
</dbReference>
<proteinExistence type="predicted"/>
<accession>A0A815V6T8</accession>
<protein>
    <submittedName>
        <fullName evidence="1">Uncharacterized protein</fullName>
    </submittedName>
</protein>
<evidence type="ECO:0000313" key="1">
    <source>
        <dbReference type="EMBL" id="CAF1528168.1"/>
    </source>
</evidence>